<dbReference type="PANTHER" id="PTHR22946">
    <property type="entry name" value="DIENELACTONE HYDROLASE DOMAIN-CONTAINING PROTEIN-RELATED"/>
    <property type="match status" value="1"/>
</dbReference>
<proteinExistence type="predicted"/>
<evidence type="ECO:0000259" key="4">
    <source>
        <dbReference type="Pfam" id="PF02129"/>
    </source>
</evidence>
<keyword evidence="3" id="KW-0732">Signal</keyword>
<dbReference type="Pfam" id="PF02129">
    <property type="entry name" value="Peptidase_S15"/>
    <property type="match status" value="1"/>
</dbReference>
<dbReference type="Proteomes" id="UP000593875">
    <property type="component" value="Chromosome"/>
</dbReference>
<evidence type="ECO:0000256" key="2">
    <source>
        <dbReference type="SAM" id="MobiDB-lite"/>
    </source>
</evidence>
<reference evidence="5 6" key="1">
    <citation type="submission" date="2020-10" db="EMBL/GenBank/DDBJ databases">
        <title>Genome sequencing of Massilia sp. LPB0304.</title>
        <authorList>
            <person name="Kim J."/>
        </authorList>
    </citation>
    <scope>NUCLEOTIDE SEQUENCE [LARGE SCALE GENOMIC DNA]</scope>
    <source>
        <strain evidence="5 6">LPB0304</strain>
    </source>
</reference>
<evidence type="ECO:0000313" key="5">
    <source>
        <dbReference type="EMBL" id="QOL47922.1"/>
    </source>
</evidence>
<dbReference type="AlphaFoldDB" id="A0A7L9U0X6"/>
<feature type="domain" description="Xaa-Pro dipeptidyl-peptidase-like" evidence="4">
    <location>
        <begin position="54"/>
        <end position="183"/>
    </location>
</feature>
<dbReference type="RefSeq" id="WP_193684976.1">
    <property type="nucleotide sequence ID" value="NZ_CP062941.1"/>
</dbReference>
<feature type="chain" id="PRO_5032893795" evidence="3">
    <location>
        <begin position="27"/>
        <end position="422"/>
    </location>
</feature>
<dbReference type="InterPro" id="IPR050261">
    <property type="entry name" value="FrsA_esterase"/>
</dbReference>
<gene>
    <name evidence="5" type="ORF">LPB04_12920</name>
</gene>
<keyword evidence="6" id="KW-1185">Reference proteome</keyword>
<dbReference type="InterPro" id="IPR000383">
    <property type="entry name" value="Xaa-Pro-like_dom"/>
</dbReference>
<dbReference type="Gene3D" id="3.40.50.1820">
    <property type="entry name" value="alpha/beta hydrolase"/>
    <property type="match status" value="1"/>
</dbReference>
<evidence type="ECO:0000256" key="1">
    <source>
        <dbReference type="ARBA" id="ARBA00022801"/>
    </source>
</evidence>
<organism evidence="5 6">
    <name type="scientific">Massilia litorea</name>
    <dbReference type="NCBI Taxonomy" id="2769491"/>
    <lineage>
        <taxon>Bacteria</taxon>
        <taxon>Pseudomonadati</taxon>
        <taxon>Pseudomonadota</taxon>
        <taxon>Betaproteobacteria</taxon>
        <taxon>Burkholderiales</taxon>
        <taxon>Oxalobacteraceae</taxon>
        <taxon>Telluria group</taxon>
        <taxon>Massilia</taxon>
    </lineage>
</organism>
<dbReference type="KEGG" id="mlir:LPB04_12920"/>
<sequence>MFRVRPTVRKITAALLAAMAMLPGIAIEQELKLDYRMNEQIVQVPAGDENRAMLETTVFRPNGPGPFPLLVINHGKDPGRPSAQPRDRFYHMAAAFVKRGYAVMVPMRQGFANSTGRYRDRGCDMKTNGYLQAEDIRSTLEFARAQSWVDGAHIVVAGQSYGGLATMALGTQELPGVRGLINFAGGLRDDSDRCAWRSALVSAFAEYGANSKVPSLWMYGENDSLFGPDLANRLHEAYAQAGGKARLVEFPSFKRDAHGMLASRDGEKIWLDDTMRFLKGVGMPTEVLYDVPAPPTPPRTDFAKIDDIEAVPFLSENGRRAYADYLTKMTPRAFAVSPSGAWTWAEEGEAPDARALATCSAKSSQPCKLYSIDDYVVWNGNRVDAAEKASMTASIAAPADPNAPGAVGGSAVPTAKAAPTAQ</sequence>
<name>A0A7L9U0X6_9BURK</name>
<keyword evidence="1 5" id="KW-0378">Hydrolase</keyword>
<feature type="signal peptide" evidence="3">
    <location>
        <begin position="1"/>
        <end position="26"/>
    </location>
</feature>
<evidence type="ECO:0000313" key="6">
    <source>
        <dbReference type="Proteomes" id="UP000593875"/>
    </source>
</evidence>
<dbReference type="SUPFAM" id="SSF53474">
    <property type="entry name" value="alpha/beta-Hydrolases"/>
    <property type="match status" value="1"/>
</dbReference>
<dbReference type="InterPro" id="IPR029058">
    <property type="entry name" value="AB_hydrolase_fold"/>
</dbReference>
<evidence type="ECO:0000256" key="3">
    <source>
        <dbReference type="SAM" id="SignalP"/>
    </source>
</evidence>
<accession>A0A7L9U0X6</accession>
<dbReference type="GO" id="GO:0052689">
    <property type="term" value="F:carboxylic ester hydrolase activity"/>
    <property type="evidence" value="ECO:0007669"/>
    <property type="project" value="UniProtKB-ARBA"/>
</dbReference>
<protein>
    <submittedName>
        <fullName evidence="5">Dienelactone hydrolase family protein</fullName>
    </submittedName>
</protein>
<feature type="region of interest" description="Disordered" evidence="2">
    <location>
        <begin position="398"/>
        <end position="422"/>
    </location>
</feature>
<dbReference type="PANTHER" id="PTHR22946:SF9">
    <property type="entry name" value="POLYKETIDE TRANSFERASE AF380"/>
    <property type="match status" value="1"/>
</dbReference>
<dbReference type="EMBL" id="CP062941">
    <property type="protein sequence ID" value="QOL47922.1"/>
    <property type="molecule type" value="Genomic_DNA"/>
</dbReference>